<evidence type="ECO:0000256" key="4">
    <source>
        <dbReference type="SAM" id="SignalP"/>
    </source>
</evidence>
<evidence type="ECO:0000256" key="2">
    <source>
        <dbReference type="ARBA" id="ARBA00022737"/>
    </source>
</evidence>
<dbReference type="SUPFAM" id="SSF47473">
    <property type="entry name" value="EF-hand"/>
    <property type="match status" value="1"/>
</dbReference>
<feature type="domain" description="EF-hand" evidence="5">
    <location>
        <begin position="199"/>
        <end position="234"/>
    </location>
</feature>
<dbReference type="OrthoDB" id="5470953at2"/>
<feature type="signal peptide" evidence="4">
    <location>
        <begin position="1"/>
        <end position="29"/>
    </location>
</feature>
<protein>
    <recommendedName>
        <fullName evidence="5">EF-hand domain-containing protein</fullName>
    </recommendedName>
</protein>
<keyword evidence="7" id="KW-1185">Reference proteome</keyword>
<dbReference type="eggNOG" id="COG5126">
    <property type="taxonomic scope" value="Bacteria"/>
</dbReference>
<evidence type="ECO:0000313" key="6">
    <source>
        <dbReference type="EMBL" id="AEM40380.1"/>
    </source>
</evidence>
<dbReference type="CDD" id="cd00051">
    <property type="entry name" value="EFh"/>
    <property type="match status" value="2"/>
</dbReference>
<evidence type="ECO:0000256" key="3">
    <source>
        <dbReference type="SAM" id="MobiDB-lite"/>
    </source>
</evidence>
<gene>
    <name evidence="6" type="ordered locus">KVU_0541</name>
</gene>
<dbReference type="GO" id="GO:0005509">
    <property type="term" value="F:calcium ion binding"/>
    <property type="evidence" value="ECO:0007669"/>
    <property type="project" value="InterPro"/>
</dbReference>
<keyword evidence="4" id="KW-0732">Signal</keyword>
<feature type="domain" description="EF-hand" evidence="5">
    <location>
        <begin position="74"/>
        <end position="109"/>
    </location>
</feature>
<dbReference type="PROSITE" id="PS50222">
    <property type="entry name" value="EF_HAND_2"/>
    <property type="match status" value="3"/>
</dbReference>
<feature type="compositionally biased region" description="Basic and acidic residues" evidence="3">
    <location>
        <begin position="246"/>
        <end position="265"/>
    </location>
</feature>
<dbReference type="InterPro" id="IPR011992">
    <property type="entry name" value="EF-hand-dom_pair"/>
</dbReference>
<dbReference type="Proteomes" id="UP000000692">
    <property type="component" value="Chromosome"/>
</dbReference>
<dbReference type="HOGENOM" id="CLU_091273_2_0_5"/>
<dbReference type="Pfam" id="PF13202">
    <property type="entry name" value="EF-hand_5"/>
    <property type="match status" value="2"/>
</dbReference>
<dbReference type="EMBL" id="CP002018">
    <property type="protein sequence ID" value="AEM40380.1"/>
    <property type="molecule type" value="Genomic_DNA"/>
</dbReference>
<keyword evidence="1" id="KW-0479">Metal-binding</keyword>
<dbReference type="PANTHER" id="PTHR10891">
    <property type="entry name" value="EF-HAND CALCIUM-BINDING DOMAIN CONTAINING PROTEIN"/>
    <property type="match status" value="1"/>
</dbReference>
<feature type="domain" description="EF-hand" evidence="5">
    <location>
        <begin position="110"/>
        <end position="145"/>
    </location>
</feature>
<dbReference type="PROSITE" id="PS00018">
    <property type="entry name" value="EF_HAND_1"/>
    <property type="match status" value="3"/>
</dbReference>
<dbReference type="InterPro" id="IPR039647">
    <property type="entry name" value="EF_hand_pair_protein_CML-like"/>
</dbReference>
<dbReference type="Gene3D" id="1.10.238.10">
    <property type="entry name" value="EF-hand"/>
    <property type="match status" value="2"/>
</dbReference>
<dbReference type="AlphaFoldDB" id="F9Y3D9"/>
<evidence type="ECO:0000256" key="1">
    <source>
        <dbReference type="ARBA" id="ARBA00022723"/>
    </source>
</evidence>
<dbReference type="Pfam" id="PF13499">
    <property type="entry name" value="EF-hand_7"/>
    <property type="match status" value="1"/>
</dbReference>
<keyword evidence="2" id="KW-0677">Repeat</keyword>
<dbReference type="SMART" id="SM00054">
    <property type="entry name" value="EFh"/>
    <property type="match status" value="4"/>
</dbReference>
<reference evidence="6 7" key="1">
    <citation type="journal article" date="2011" name="J. Bacteriol.">
        <title>Complete genome sequence of the industrial strain Ketogulonicigenium vulgare WSH-001.</title>
        <authorList>
            <person name="Liu L."/>
            <person name="Li Y."/>
            <person name="Zhang J."/>
            <person name="Zhou Z."/>
            <person name="Liu J."/>
            <person name="Li X."/>
            <person name="Zhou J."/>
            <person name="Du G."/>
            <person name="Wang L."/>
            <person name="Chen J."/>
        </authorList>
    </citation>
    <scope>NUCLEOTIDE SEQUENCE [LARGE SCALE GENOMIC DNA]</scope>
    <source>
        <strain evidence="6 7">WSH-001</strain>
    </source>
</reference>
<name>F9Y3D9_KETVW</name>
<feature type="compositionally biased region" description="Low complexity" evidence="3">
    <location>
        <begin position="29"/>
        <end position="41"/>
    </location>
</feature>
<sequence>MAYKLIASGAIATAVAALAVAAFGTTASAQPAPAPQAAPEAGSDAAPRGFSLPPFEVLDVNGDGQIDAADFDAMESQRAAERFAAIDTNGDGAISPEELAAAPESLRQARALARADALIARLDSNGDGVLSAEEIAAAPMQRGFEGRPGPRGHANAPEGRAPEGRARGPMQDGPMHGGPMQAGPMQGSPMQGSPMHGGPRGPGIARMIQALDTDGNGAISAEEYAAAPERLREMHRGMRGAAGEMPQDRHQGHHQDRRDDRGPRD</sequence>
<proteinExistence type="predicted"/>
<dbReference type="InterPro" id="IPR002048">
    <property type="entry name" value="EF_hand_dom"/>
</dbReference>
<feature type="chain" id="PRO_5003391787" description="EF-hand domain-containing protein" evidence="4">
    <location>
        <begin position="30"/>
        <end position="265"/>
    </location>
</feature>
<feature type="region of interest" description="Disordered" evidence="3">
    <location>
        <begin position="239"/>
        <end position="265"/>
    </location>
</feature>
<evidence type="ECO:0000259" key="5">
    <source>
        <dbReference type="PROSITE" id="PS50222"/>
    </source>
</evidence>
<accession>F9Y3D9</accession>
<dbReference type="KEGG" id="kvl:KVU_0541"/>
<feature type="region of interest" description="Disordered" evidence="3">
    <location>
        <begin position="29"/>
        <end position="49"/>
    </location>
</feature>
<evidence type="ECO:0000313" key="7">
    <source>
        <dbReference type="Proteomes" id="UP000000692"/>
    </source>
</evidence>
<organism evidence="6 7">
    <name type="scientific">Ketogulonicigenium vulgare (strain WSH-001)</name>
    <dbReference type="NCBI Taxonomy" id="759362"/>
    <lineage>
        <taxon>Bacteria</taxon>
        <taxon>Pseudomonadati</taxon>
        <taxon>Pseudomonadota</taxon>
        <taxon>Alphaproteobacteria</taxon>
        <taxon>Rhodobacterales</taxon>
        <taxon>Roseobacteraceae</taxon>
        <taxon>Ketogulonicigenium</taxon>
    </lineage>
</organism>
<dbReference type="InterPro" id="IPR018247">
    <property type="entry name" value="EF_Hand_1_Ca_BS"/>
</dbReference>
<feature type="region of interest" description="Disordered" evidence="3">
    <location>
        <begin position="141"/>
        <end position="198"/>
    </location>
</feature>
<dbReference type="RefSeq" id="WP_013383826.1">
    <property type="nucleotide sequence ID" value="NC_017384.1"/>
</dbReference>